<protein>
    <submittedName>
        <fullName evidence="2">Uncharacterized protein</fullName>
    </submittedName>
</protein>
<sequence length="641" mass="67480">MCVILAAALTMALGGGAATASADTPTSTTPPFHQCPAVGSAPGCAILLIVNADRTVSVAGDNGVGPYDGADDSLIGIVNLSSTAVDAVTVTGTGSDLSGFDGDGLCTYVGCSYPAPTGYEGPDNTFTTDPAIPDSAEVDFTTPLAPGSSSYFSLEGALTAASLTARPGHLAKDTDGDGIPDSWEDSPGRDLGGGVFDGALHSLGASSLHKDIFLHIDSEKGAELSDKATQLLIDAFAKAPVQNQDQQPGIRLHVIKGTTTLSESESDALRASKNDPDWLKIFERYKADPELNAFHYVVSAHWDRADYAGQTDRIPGQFIVVNNCGTRRVPRFLFFGGGLRHTCAASDADQAANLMHELGHNLGLHHGGAGPMATDDLEDQFKPNYLSVMSYNFSHSGVPGIGLTYSQWGPASLPVLDENSLSEPAGIQKLDNSIPAAARTFYYCPADGKMRTVKLGAGIDWNCKSGREPSPVSANIDFPRYVRQKDGFAFLNTKRTLSPHEDWSTLLYGGDLIGQSSTTYPGPIALADQRALAEPTREERTRLAAEVNPIPTLTAKVTARDRSSVTLTVPVSTTTDGVLTWSPVEPDGSPGQPVPGSTVRAGNGQTFEVRIPLNALTGRQGVVVNFTNDDWTVSGVTPTRL</sequence>
<dbReference type="RefSeq" id="WP_285455091.1">
    <property type="nucleotide sequence ID" value="NZ_CP127173.1"/>
</dbReference>
<gene>
    <name evidence="2" type="ORF">QP939_03615</name>
</gene>
<keyword evidence="1" id="KW-0732">Signal</keyword>
<dbReference type="SUPFAM" id="SSF55486">
    <property type="entry name" value="Metalloproteases ('zincins'), catalytic domain"/>
    <property type="match status" value="1"/>
</dbReference>
<feature type="chain" id="PRO_5045466361" evidence="1">
    <location>
        <begin position="23"/>
        <end position="641"/>
    </location>
</feature>
<dbReference type="InterPro" id="IPR024079">
    <property type="entry name" value="MetalloPept_cat_dom_sf"/>
</dbReference>
<dbReference type="Proteomes" id="UP001227101">
    <property type="component" value="Chromosome"/>
</dbReference>
<evidence type="ECO:0000313" key="2">
    <source>
        <dbReference type="EMBL" id="WIV57784.1"/>
    </source>
</evidence>
<organism evidence="2 3">
    <name type="scientific">Amycolatopsis nalaikhensis</name>
    <dbReference type="NCBI Taxonomy" id="715472"/>
    <lineage>
        <taxon>Bacteria</taxon>
        <taxon>Bacillati</taxon>
        <taxon>Actinomycetota</taxon>
        <taxon>Actinomycetes</taxon>
        <taxon>Pseudonocardiales</taxon>
        <taxon>Pseudonocardiaceae</taxon>
        <taxon>Amycolatopsis</taxon>
    </lineage>
</organism>
<feature type="signal peptide" evidence="1">
    <location>
        <begin position="1"/>
        <end position="22"/>
    </location>
</feature>
<dbReference type="Gene3D" id="3.40.390.10">
    <property type="entry name" value="Collagenase (Catalytic Domain)"/>
    <property type="match status" value="1"/>
</dbReference>
<name>A0ABY8XQ62_9PSEU</name>
<proteinExistence type="predicted"/>
<reference evidence="2 3" key="1">
    <citation type="submission" date="2023-06" db="EMBL/GenBank/DDBJ databases">
        <authorList>
            <person name="Oyuntsetseg B."/>
            <person name="Kim S.B."/>
        </authorList>
    </citation>
    <scope>NUCLEOTIDE SEQUENCE [LARGE SCALE GENOMIC DNA]</scope>
    <source>
        <strain evidence="2 3">2-2</strain>
    </source>
</reference>
<keyword evidence="3" id="KW-1185">Reference proteome</keyword>
<dbReference type="EMBL" id="CP127173">
    <property type="protein sequence ID" value="WIV57784.1"/>
    <property type="molecule type" value="Genomic_DNA"/>
</dbReference>
<accession>A0ABY8XQ62</accession>
<evidence type="ECO:0000256" key="1">
    <source>
        <dbReference type="SAM" id="SignalP"/>
    </source>
</evidence>
<evidence type="ECO:0000313" key="3">
    <source>
        <dbReference type="Proteomes" id="UP001227101"/>
    </source>
</evidence>